<dbReference type="CDD" id="cd06558">
    <property type="entry name" value="crotonase-like"/>
    <property type="match status" value="1"/>
</dbReference>
<keyword evidence="2" id="KW-0456">Lyase</keyword>
<dbReference type="Gene3D" id="1.10.12.10">
    <property type="entry name" value="Lyase 2-enoyl-coa Hydratase, Chain A, domain 2"/>
    <property type="match status" value="1"/>
</dbReference>
<dbReference type="AlphaFoldDB" id="W0HZA0"/>
<dbReference type="Pfam" id="PF00378">
    <property type="entry name" value="ECH_1"/>
    <property type="match status" value="1"/>
</dbReference>
<dbReference type="InterPro" id="IPR018376">
    <property type="entry name" value="Enoyl-CoA_hyd/isom_CS"/>
</dbReference>
<dbReference type="HOGENOM" id="CLU_009834_7_6_6"/>
<dbReference type="SUPFAM" id="SSF52096">
    <property type="entry name" value="ClpP/crotonase"/>
    <property type="match status" value="1"/>
</dbReference>
<name>W0HZA0_9GAMM</name>
<evidence type="ECO:0000256" key="3">
    <source>
        <dbReference type="RuleBase" id="RU003707"/>
    </source>
</evidence>
<keyword evidence="4" id="KW-0614">Plasmid</keyword>
<dbReference type="InterPro" id="IPR029045">
    <property type="entry name" value="ClpP/crotonase-like_dom_sf"/>
</dbReference>
<protein>
    <submittedName>
        <fullName evidence="4">Enoyl-CoA hydratase/isomerase</fullName>
    </submittedName>
</protein>
<geneLocation type="plasmid" evidence="4 5">
    <name>pHS1</name>
</geneLocation>
<dbReference type="Proteomes" id="UP000019028">
    <property type="component" value="Plasmid pHS1"/>
</dbReference>
<dbReference type="GO" id="GO:0016829">
    <property type="term" value="F:lyase activity"/>
    <property type="evidence" value="ECO:0007669"/>
    <property type="project" value="UniProtKB-KW"/>
</dbReference>
<comment type="similarity">
    <text evidence="1 3">Belongs to the enoyl-CoA hydratase/isomerase family.</text>
</comment>
<dbReference type="PANTHER" id="PTHR11941:SF54">
    <property type="entry name" value="ENOYL-COA HYDRATASE, MITOCHONDRIAL"/>
    <property type="match status" value="1"/>
</dbReference>
<dbReference type="EMBL" id="CP006570">
    <property type="protein sequence ID" value="AHF79171.1"/>
    <property type="molecule type" value="Genomic_DNA"/>
</dbReference>
<dbReference type="PROSITE" id="PS00166">
    <property type="entry name" value="ENOYL_COA_HYDRATASE"/>
    <property type="match status" value="1"/>
</dbReference>
<gene>
    <name evidence="4" type="ORF">Sant_P0125</name>
</gene>
<dbReference type="FunFam" id="3.90.226.10:FF:000009">
    <property type="entry name" value="Carnitinyl-CoA dehydratase"/>
    <property type="match status" value="1"/>
</dbReference>
<dbReference type="Gene3D" id="3.90.226.10">
    <property type="entry name" value="2-enoyl-CoA Hydratase, Chain A, domain 1"/>
    <property type="match status" value="1"/>
</dbReference>
<proteinExistence type="inferred from homology"/>
<dbReference type="GO" id="GO:0006635">
    <property type="term" value="P:fatty acid beta-oxidation"/>
    <property type="evidence" value="ECO:0007669"/>
    <property type="project" value="TreeGrafter"/>
</dbReference>
<organism evidence="4 5">
    <name type="scientific">Sodalis praecaptivus</name>
    <dbReference type="NCBI Taxonomy" id="1239307"/>
    <lineage>
        <taxon>Bacteria</taxon>
        <taxon>Pseudomonadati</taxon>
        <taxon>Pseudomonadota</taxon>
        <taxon>Gammaproteobacteria</taxon>
        <taxon>Enterobacterales</taxon>
        <taxon>Bruguierivoracaceae</taxon>
        <taxon>Sodalis</taxon>
    </lineage>
</organism>
<dbReference type="GO" id="GO:0016853">
    <property type="term" value="F:isomerase activity"/>
    <property type="evidence" value="ECO:0007669"/>
    <property type="project" value="UniProtKB-KW"/>
</dbReference>
<keyword evidence="5" id="KW-1185">Reference proteome</keyword>
<dbReference type="PANTHER" id="PTHR11941">
    <property type="entry name" value="ENOYL-COA HYDRATASE-RELATED"/>
    <property type="match status" value="1"/>
</dbReference>
<sequence length="256" mass="26648">MSQEIQSRREGAVLHITLNRPEKYNALSVALLDALIAALDEAERDPDIRATVISGTARAFSAGADLGALAEVSAVALYVSGFSEKWDRLAAMEKPLVAALSGYALGGGLELALLCDIAIADDTVALGLPETHIGIVPGAGGTQRLVKAVGKSLAMEMLLTGRRLSAQEALAAGLVSQITSRDQLLPVCLGVAEKIARAAPLAALMVKQAVLASFDMPLSAGIRYERSLSALIASSEDRRIGMQALAAKSKPVFKGC</sequence>
<evidence type="ECO:0000256" key="1">
    <source>
        <dbReference type="ARBA" id="ARBA00005254"/>
    </source>
</evidence>
<dbReference type="InterPro" id="IPR014748">
    <property type="entry name" value="Enoyl-CoA_hydra_C"/>
</dbReference>
<dbReference type="OrthoDB" id="9777711at2"/>
<dbReference type="InterPro" id="IPR001753">
    <property type="entry name" value="Enoyl-CoA_hydra/iso"/>
</dbReference>
<evidence type="ECO:0000313" key="4">
    <source>
        <dbReference type="EMBL" id="AHF79171.1"/>
    </source>
</evidence>
<keyword evidence="4" id="KW-0413">Isomerase</keyword>
<dbReference type="KEGG" id="sod:Sant_P0125"/>
<evidence type="ECO:0000256" key="2">
    <source>
        <dbReference type="ARBA" id="ARBA00023239"/>
    </source>
</evidence>
<dbReference type="RefSeq" id="WP_025424299.1">
    <property type="nucleotide sequence ID" value="NZ_CP006570.1"/>
</dbReference>
<reference evidence="4 5" key="1">
    <citation type="journal article" date="2014" name="Genome Biol. Evol.">
        <title>Genome degeneration and adaptation in a nascent stage of symbiosis.</title>
        <authorList>
            <person name="Oakeson K.F."/>
            <person name="Gil R."/>
            <person name="Clayton A.L."/>
            <person name="Dunn D.M."/>
            <person name="von Niederhausern A.C."/>
            <person name="Hamil C."/>
            <person name="Aoyagi A."/>
            <person name="Duval B."/>
            <person name="Baca A."/>
            <person name="Silva F.J."/>
            <person name="Vallier A."/>
            <person name="Jackson D.G."/>
            <person name="Latorre A."/>
            <person name="Weiss R.B."/>
            <person name="Heddi A."/>
            <person name="Moya A."/>
            <person name="Dale C."/>
        </authorList>
    </citation>
    <scope>NUCLEOTIDE SEQUENCE [LARGE SCALE GENOMIC DNA]</scope>
    <source>
        <strain evidence="4 5">HS1</strain>
        <plasmid evidence="5">Plasmid pHS1</plasmid>
    </source>
</reference>
<dbReference type="PATRIC" id="fig|1239307.3.peg.4657"/>
<evidence type="ECO:0000313" key="5">
    <source>
        <dbReference type="Proteomes" id="UP000019028"/>
    </source>
</evidence>
<accession>W0HZA0</accession>